<dbReference type="PANTHER" id="PTHR43389:SF4">
    <property type="entry name" value="V-TYPE PROTON ATPASE SUBUNIT B"/>
    <property type="match status" value="1"/>
</dbReference>
<feature type="domain" description="ATPase F1/V1/A1 complex alpha/beta subunit N-terminal" evidence="6">
    <location>
        <begin position="43"/>
        <end position="83"/>
    </location>
</feature>
<evidence type="ECO:0000259" key="7">
    <source>
        <dbReference type="Pfam" id="PF22919"/>
    </source>
</evidence>
<evidence type="ECO:0000256" key="4">
    <source>
        <dbReference type="ARBA" id="ARBA00059599"/>
    </source>
</evidence>
<dbReference type="HOGENOM" id="CLU_022916_2_0_6"/>
<accession>A4BRC0</accession>
<comment type="similarity">
    <text evidence="3">Belongs to the ATPase alpha/beta chains family. T3SS ATPase subfamily.</text>
</comment>
<dbReference type="OrthoDB" id="9148544at2"/>
<dbReference type="InterPro" id="IPR022879">
    <property type="entry name" value="V-ATPase_su_B/beta"/>
</dbReference>
<dbReference type="eggNOG" id="COG1156">
    <property type="taxonomic scope" value="Bacteria"/>
</dbReference>
<dbReference type="Pfam" id="PF02874">
    <property type="entry name" value="ATP-synt_ab_N"/>
    <property type="match status" value="1"/>
</dbReference>
<dbReference type="CDD" id="cd01135">
    <property type="entry name" value="V_A-ATPase_B"/>
    <property type="match status" value="1"/>
</dbReference>
<sequence>MTQLLSHYRNILSIVGGIVRVRVPQGRAGQPTPARFRDLASLRKANGETMLAQVIRIDGEVVSLQVFGGTAGLTTEASIRFLGHPMRVTCSQNVLGRAFSSTGEPIDRGPALTEDRKVAIGGPSVNPMRRVMPTRMIRTDVPMIDVFNSLVESQKIPIFSVAGEPYNALLARIAIHADADVVVFGGMGLIFDDYHYFRQRFLDAGVFAHTVMFVNLASDSVVERLLVPDMALAVAERFAVEEGKRVLVLLTDMTAFADAIKEVGISMERVPSNRGHMGDLYSQLARRYEKACDFHGAGSVTVLSVTTMPGDDVTHPVPDNTGYITEGQFYLRGGRIDPFGSLSRLKQHVVGKATREDHGALMNTMIRLYAGARDAEQKRAMAFELSAFDEKLLRFGELFEARFMDVDVAMSLEQALDLGWQTLAECFRAEELVMKQTLIDKYFPQPDGHSRARGNGIAAVVEHAAP</sequence>
<dbReference type="Proteomes" id="UP000003374">
    <property type="component" value="Unassembled WGS sequence"/>
</dbReference>
<organism evidence="8 9">
    <name type="scientific">Nitrococcus mobilis Nb-231</name>
    <dbReference type="NCBI Taxonomy" id="314278"/>
    <lineage>
        <taxon>Bacteria</taxon>
        <taxon>Pseudomonadati</taxon>
        <taxon>Pseudomonadota</taxon>
        <taxon>Gammaproteobacteria</taxon>
        <taxon>Chromatiales</taxon>
        <taxon>Ectothiorhodospiraceae</taxon>
        <taxon>Nitrococcus</taxon>
    </lineage>
</organism>
<dbReference type="GO" id="GO:0016787">
    <property type="term" value="F:hydrolase activity"/>
    <property type="evidence" value="ECO:0007669"/>
    <property type="project" value="UniProtKB-KW"/>
</dbReference>
<dbReference type="NCBIfam" id="NF002555">
    <property type="entry name" value="PRK02118.1"/>
    <property type="match status" value="1"/>
</dbReference>
<dbReference type="RefSeq" id="WP_004999729.1">
    <property type="nucleotide sequence ID" value="NZ_CH672427.1"/>
</dbReference>
<dbReference type="Gene3D" id="3.40.50.12240">
    <property type="match status" value="1"/>
</dbReference>
<dbReference type="Pfam" id="PF00006">
    <property type="entry name" value="ATP-synt_ab"/>
    <property type="match status" value="1"/>
</dbReference>
<dbReference type="InterPro" id="IPR027417">
    <property type="entry name" value="P-loop_NTPase"/>
</dbReference>
<feature type="domain" description="ATPase F1/V1/A1 complex alpha/beta subunit nucleotide-binding" evidence="5">
    <location>
        <begin position="142"/>
        <end position="332"/>
    </location>
</feature>
<evidence type="ECO:0000259" key="5">
    <source>
        <dbReference type="Pfam" id="PF00006"/>
    </source>
</evidence>
<dbReference type="EC" id="3.6.3.14" evidence="8"/>
<protein>
    <submittedName>
        <fullName evidence="8">V-type ATP synthase subunit B</fullName>
        <ecNumber evidence="8">3.6.3.14</ecNumber>
    </submittedName>
</protein>
<evidence type="ECO:0000313" key="8">
    <source>
        <dbReference type="EMBL" id="EAR21742.1"/>
    </source>
</evidence>
<evidence type="ECO:0000256" key="2">
    <source>
        <dbReference type="ARBA" id="ARBA00023065"/>
    </source>
</evidence>
<dbReference type="NCBIfam" id="NF003235">
    <property type="entry name" value="PRK04196.1"/>
    <property type="match status" value="1"/>
</dbReference>
<dbReference type="EMBL" id="AAOF01000006">
    <property type="protein sequence ID" value="EAR21742.1"/>
    <property type="molecule type" value="Genomic_DNA"/>
</dbReference>
<dbReference type="InterPro" id="IPR055190">
    <property type="entry name" value="ATP-synt_VA_C"/>
</dbReference>
<dbReference type="Pfam" id="PF22919">
    <property type="entry name" value="ATP-synt_VA_C"/>
    <property type="match status" value="1"/>
</dbReference>
<feature type="domain" description="ATP synthase A/B type C-terminal" evidence="7">
    <location>
        <begin position="352"/>
        <end position="442"/>
    </location>
</feature>
<keyword evidence="2" id="KW-0406">Ion transport</keyword>
<evidence type="ECO:0000313" key="9">
    <source>
        <dbReference type="Proteomes" id="UP000003374"/>
    </source>
</evidence>
<dbReference type="SUPFAM" id="SSF52540">
    <property type="entry name" value="P-loop containing nucleoside triphosphate hydrolases"/>
    <property type="match status" value="1"/>
</dbReference>
<keyword evidence="1" id="KW-0813">Transport</keyword>
<evidence type="ECO:0000256" key="3">
    <source>
        <dbReference type="ARBA" id="ARBA00024342"/>
    </source>
</evidence>
<dbReference type="GO" id="GO:1902600">
    <property type="term" value="P:proton transmembrane transport"/>
    <property type="evidence" value="ECO:0007669"/>
    <property type="project" value="InterPro"/>
</dbReference>
<dbReference type="InterPro" id="IPR000194">
    <property type="entry name" value="ATPase_F1/V1/A1_a/bsu_nucl-bd"/>
</dbReference>
<dbReference type="STRING" id="314278.NB231_03395"/>
<name>A4BRC0_9GAMM</name>
<dbReference type="PANTHER" id="PTHR43389">
    <property type="entry name" value="V-TYPE PROTON ATPASE SUBUNIT B"/>
    <property type="match status" value="1"/>
</dbReference>
<keyword evidence="9" id="KW-1185">Reference proteome</keyword>
<comment type="function">
    <text evidence="4">Produces ATP from ADP in the presence of a proton gradient across the membrane. The V-type beta chain is a regulatory subunit.</text>
</comment>
<reference evidence="8 9" key="1">
    <citation type="submission" date="2006-02" db="EMBL/GenBank/DDBJ databases">
        <authorList>
            <person name="Waterbury J."/>
            <person name="Ferriera S."/>
            <person name="Johnson J."/>
            <person name="Kravitz S."/>
            <person name="Halpern A."/>
            <person name="Remington K."/>
            <person name="Beeson K."/>
            <person name="Tran B."/>
            <person name="Rogers Y.-H."/>
            <person name="Friedman R."/>
            <person name="Venter J.C."/>
        </authorList>
    </citation>
    <scope>NUCLEOTIDE SEQUENCE [LARGE SCALE GENOMIC DNA]</scope>
    <source>
        <strain evidence="8 9">Nb-231</strain>
    </source>
</reference>
<gene>
    <name evidence="8" type="ORF">NB231_03395</name>
</gene>
<evidence type="ECO:0000256" key="1">
    <source>
        <dbReference type="ARBA" id="ARBA00022448"/>
    </source>
</evidence>
<dbReference type="GO" id="GO:0046034">
    <property type="term" value="P:ATP metabolic process"/>
    <property type="evidence" value="ECO:0007669"/>
    <property type="project" value="InterPro"/>
</dbReference>
<proteinExistence type="inferred from homology"/>
<keyword evidence="8" id="KW-0378">Hydrolase</keyword>
<evidence type="ECO:0000259" key="6">
    <source>
        <dbReference type="Pfam" id="PF02874"/>
    </source>
</evidence>
<dbReference type="AlphaFoldDB" id="A4BRC0"/>
<dbReference type="InterPro" id="IPR004100">
    <property type="entry name" value="ATPase_F1/V1/A1_a/bsu_N"/>
</dbReference>
<dbReference type="GO" id="GO:0005524">
    <property type="term" value="F:ATP binding"/>
    <property type="evidence" value="ECO:0007669"/>
    <property type="project" value="InterPro"/>
</dbReference>
<comment type="caution">
    <text evidence="8">The sequence shown here is derived from an EMBL/GenBank/DDBJ whole genome shotgun (WGS) entry which is preliminary data.</text>
</comment>